<dbReference type="SUPFAM" id="SSF52540">
    <property type="entry name" value="P-loop containing nucleoside triphosphate hydrolases"/>
    <property type="match status" value="1"/>
</dbReference>
<evidence type="ECO:0000313" key="4">
    <source>
        <dbReference type="EMBL" id="RKD22981.1"/>
    </source>
</evidence>
<feature type="domain" description="ABC transporter" evidence="3">
    <location>
        <begin position="4"/>
        <end position="229"/>
    </location>
</feature>
<protein>
    <submittedName>
        <fullName evidence="4">ABC transporter</fullName>
    </submittedName>
</protein>
<dbReference type="InterPro" id="IPR027417">
    <property type="entry name" value="P-loop_NTPase"/>
</dbReference>
<evidence type="ECO:0000256" key="1">
    <source>
        <dbReference type="ARBA" id="ARBA00022741"/>
    </source>
</evidence>
<keyword evidence="1" id="KW-0547">Nucleotide-binding</keyword>
<dbReference type="OrthoDB" id="9804819at2"/>
<dbReference type="InterPro" id="IPR003439">
    <property type="entry name" value="ABC_transporter-like_ATP-bd"/>
</dbReference>
<evidence type="ECO:0000259" key="3">
    <source>
        <dbReference type="PROSITE" id="PS50893"/>
    </source>
</evidence>
<dbReference type="SMART" id="SM00382">
    <property type="entry name" value="AAA"/>
    <property type="match status" value="1"/>
</dbReference>
<keyword evidence="2" id="KW-0067">ATP-binding</keyword>
<dbReference type="GO" id="GO:0016887">
    <property type="term" value="F:ATP hydrolysis activity"/>
    <property type="evidence" value="ECO:0007669"/>
    <property type="project" value="InterPro"/>
</dbReference>
<dbReference type="AlphaFoldDB" id="A0A419SGQ1"/>
<dbReference type="CDD" id="cd03230">
    <property type="entry name" value="ABC_DR_subfamily_A"/>
    <property type="match status" value="1"/>
</dbReference>
<accession>A0A419SGQ1</accession>
<keyword evidence="5" id="KW-1185">Reference proteome</keyword>
<evidence type="ECO:0000313" key="5">
    <source>
        <dbReference type="Proteomes" id="UP000284219"/>
    </source>
</evidence>
<dbReference type="RefSeq" id="WP_120190471.1">
    <property type="nucleotide sequence ID" value="NZ_MCHY01000009.1"/>
</dbReference>
<dbReference type="PANTHER" id="PTHR43158">
    <property type="entry name" value="SKFA PEPTIDE EXPORT ATP-BINDING PROTEIN SKFE"/>
    <property type="match status" value="1"/>
</dbReference>
<dbReference type="Pfam" id="PF00005">
    <property type="entry name" value="ABC_tran"/>
    <property type="match status" value="1"/>
</dbReference>
<dbReference type="Proteomes" id="UP000284219">
    <property type="component" value="Unassembled WGS sequence"/>
</dbReference>
<evidence type="ECO:0000256" key="2">
    <source>
        <dbReference type="ARBA" id="ARBA00022840"/>
    </source>
</evidence>
<comment type="caution">
    <text evidence="4">The sequence shown here is derived from an EMBL/GenBank/DDBJ whole genome shotgun (WGS) entry which is preliminary data.</text>
</comment>
<dbReference type="PANTHER" id="PTHR43158:SF5">
    <property type="entry name" value="ABC TRANSPORTER, ATP-BINDING PROTEIN"/>
    <property type="match status" value="1"/>
</dbReference>
<organism evidence="4 5">
    <name type="scientific">Ammoniphilus oxalaticus</name>
    <dbReference type="NCBI Taxonomy" id="66863"/>
    <lineage>
        <taxon>Bacteria</taxon>
        <taxon>Bacillati</taxon>
        <taxon>Bacillota</taxon>
        <taxon>Bacilli</taxon>
        <taxon>Bacillales</taxon>
        <taxon>Paenibacillaceae</taxon>
        <taxon>Aneurinibacillus group</taxon>
        <taxon>Ammoniphilus</taxon>
    </lineage>
</organism>
<dbReference type="EMBL" id="MCHY01000009">
    <property type="protein sequence ID" value="RKD22981.1"/>
    <property type="molecule type" value="Genomic_DNA"/>
</dbReference>
<dbReference type="GO" id="GO:0005524">
    <property type="term" value="F:ATP binding"/>
    <property type="evidence" value="ECO:0007669"/>
    <property type="project" value="UniProtKB-KW"/>
</dbReference>
<name>A0A419SGQ1_9BACL</name>
<dbReference type="InterPro" id="IPR003593">
    <property type="entry name" value="AAA+_ATPase"/>
</dbReference>
<dbReference type="PROSITE" id="PS50893">
    <property type="entry name" value="ABC_TRANSPORTER_2"/>
    <property type="match status" value="1"/>
</dbReference>
<proteinExistence type="predicted"/>
<gene>
    <name evidence="4" type="ORF">BEP19_12175</name>
</gene>
<sequence length="306" mass="34243">MNVIECSKLTKTYFRKKALDQLSFQIEADKITGLIGRNGAGKTTLLKMIAGFIKQTSGEVKVFDERPFDSLTVSANSIFVDDQMSFPPAVPLGELLQVAESFYPNWDQQLAQRLFDYFSFDPKNYHNRLSKGKTSTFNAIIGLAARTPLTIFDEPTTGMDASVRTDFYRALLKDYIAHPRTIIISSHHLDEIEDLLEDVLLIHHGQKHLHLPISDLKEWAIGIQGPKVTALEFIDGREIIHQKMIGSNTLYAVVKNVFSESTLDRARTDGLELSAVQASDLCVYLTSETKGGIDDVFDRNEPGADD</sequence>
<dbReference type="Gene3D" id="3.40.50.300">
    <property type="entry name" value="P-loop containing nucleotide triphosphate hydrolases"/>
    <property type="match status" value="1"/>
</dbReference>
<reference evidence="4 5" key="1">
    <citation type="submission" date="2016-08" db="EMBL/GenBank/DDBJ databases">
        <title>Novel Firmicute Genomes.</title>
        <authorList>
            <person name="Poppleton D.I."/>
            <person name="Gribaldo S."/>
        </authorList>
    </citation>
    <scope>NUCLEOTIDE SEQUENCE [LARGE SCALE GENOMIC DNA]</scope>
    <source>
        <strain evidence="4 5">RAOx-1</strain>
    </source>
</reference>